<evidence type="ECO:0008006" key="3">
    <source>
        <dbReference type="Google" id="ProtNLM"/>
    </source>
</evidence>
<dbReference type="VEuPathDB" id="FungiDB:ASPSYDRAFT_29982"/>
<dbReference type="PANTHER" id="PTHR48419:SF1">
    <property type="entry name" value="SULFOTRANSFERASE DOMAIN-CONTAINING PROTEIN"/>
    <property type="match status" value="1"/>
</dbReference>
<protein>
    <recommendedName>
        <fullName evidence="3">Sulfotransferase domain-containing protein</fullName>
    </recommendedName>
</protein>
<dbReference type="EMBL" id="KV878584">
    <property type="protein sequence ID" value="OJJ61495.1"/>
    <property type="molecule type" value="Genomic_DNA"/>
</dbReference>
<sequence length="355" mass="40736">MDPAYSTAPRRVLLITYPRTASNLLVKMLALEDQPNVVSNEMGGYFFWDAFMKERKTVSEGKPIAQWNAKDTGEVRQAFQQNFNVFEDMSQSAISDGKIFFAKEHTLWFADPGALAQYLSTHDYQPSSSRLDIQLPDPYSMAPMKFSPKNFTIFPDEYLETWTPTFLVRHPALAFPSYYRALQKLEKGGFAEEEIEAPMLELHSTLLWTRLLYDWYHERKGNSYSHAHSHEGQYNDICFPLILDAHDIIHSPEILLRYCELLGMDPAAVKVAWQTQSTPGSGCAESADKVMTETLDHSSCLLKQKTPSTVDIAVERGNWEVEFGQGLAKQMEEWVRAAMPDYNYLWARRLKLHLN</sequence>
<dbReference type="Proteomes" id="UP000184356">
    <property type="component" value="Unassembled WGS sequence"/>
</dbReference>
<dbReference type="RefSeq" id="XP_040705301.1">
    <property type="nucleotide sequence ID" value="XM_040844714.1"/>
</dbReference>
<dbReference type="AlphaFoldDB" id="A0A1L9TQ33"/>
<dbReference type="PANTHER" id="PTHR48419">
    <property type="entry name" value="SULFOTRANSFERASE DOMAIN-CONTAINING PROTEIN"/>
    <property type="match status" value="1"/>
</dbReference>
<dbReference type="SUPFAM" id="SSF52540">
    <property type="entry name" value="P-loop containing nucleoside triphosphate hydrolases"/>
    <property type="match status" value="1"/>
</dbReference>
<dbReference type="InterPro" id="IPR053226">
    <property type="entry name" value="Pyrrolopyrazine_biosynth_F"/>
</dbReference>
<dbReference type="STRING" id="1036612.A0A1L9TQ33"/>
<accession>A0A1L9TQ33</accession>
<keyword evidence="2" id="KW-1185">Reference proteome</keyword>
<dbReference type="InterPro" id="IPR027417">
    <property type="entry name" value="P-loop_NTPase"/>
</dbReference>
<gene>
    <name evidence="1" type="ORF">ASPSYDRAFT_29982</name>
</gene>
<evidence type="ECO:0000313" key="2">
    <source>
        <dbReference type="Proteomes" id="UP000184356"/>
    </source>
</evidence>
<proteinExistence type="predicted"/>
<dbReference type="OrthoDB" id="3650366at2759"/>
<dbReference type="GeneID" id="63760787"/>
<reference evidence="2" key="1">
    <citation type="journal article" date="2017" name="Genome Biol.">
        <title>Comparative genomics reveals high biological diversity and specific adaptations in the industrially and medically important fungal genus Aspergillus.</title>
        <authorList>
            <person name="de Vries R.P."/>
            <person name="Riley R."/>
            <person name="Wiebenga A."/>
            <person name="Aguilar-Osorio G."/>
            <person name="Amillis S."/>
            <person name="Uchima C.A."/>
            <person name="Anderluh G."/>
            <person name="Asadollahi M."/>
            <person name="Askin M."/>
            <person name="Barry K."/>
            <person name="Battaglia E."/>
            <person name="Bayram O."/>
            <person name="Benocci T."/>
            <person name="Braus-Stromeyer S.A."/>
            <person name="Caldana C."/>
            <person name="Canovas D."/>
            <person name="Cerqueira G.C."/>
            <person name="Chen F."/>
            <person name="Chen W."/>
            <person name="Choi C."/>
            <person name="Clum A."/>
            <person name="Dos Santos R.A."/>
            <person name="Damasio A.R."/>
            <person name="Diallinas G."/>
            <person name="Emri T."/>
            <person name="Fekete E."/>
            <person name="Flipphi M."/>
            <person name="Freyberg S."/>
            <person name="Gallo A."/>
            <person name="Gournas C."/>
            <person name="Habgood R."/>
            <person name="Hainaut M."/>
            <person name="Harispe M.L."/>
            <person name="Henrissat B."/>
            <person name="Hilden K.S."/>
            <person name="Hope R."/>
            <person name="Hossain A."/>
            <person name="Karabika E."/>
            <person name="Karaffa L."/>
            <person name="Karanyi Z."/>
            <person name="Krasevec N."/>
            <person name="Kuo A."/>
            <person name="Kusch H."/>
            <person name="LaButti K."/>
            <person name="Lagendijk E.L."/>
            <person name="Lapidus A."/>
            <person name="Levasseur A."/>
            <person name="Lindquist E."/>
            <person name="Lipzen A."/>
            <person name="Logrieco A.F."/>
            <person name="MacCabe A."/>
            <person name="Maekelae M.R."/>
            <person name="Malavazi I."/>
            <person name="Melin P."/>
            <person name="Meyer V."/>
            <person name="Mielnichuk N."/>
            <person name="Miskei M."/>
            <person name="Molnar A.P."/>
            <person name="Mule G."/>
            <person name="Ngan C.Y."/>
            <person name="Orejas M."/>
            <person name="Orosz E."/>
            <person name="Ouedraogo J.P."/>
            <person name="Overkamp K.M."/>
            <person name="Park H.-S."/>
            <person name="Perrone G."/>
            <person name="Piumi F."/>
            <person name="Punt P.J."/>
            <person name="Ram A.F."/>
            <person name="Ramon A."/>
            <person name="Rauscher S."/>
            <person name="Record E."/>
            <person name="Riano-Pachon D.M."/>
            <person name="Robert V."/>
            <person name="Roehrig J."/>
            <person name="Ruller R."/>
            <person name="Salamov A."/>
            <person name="Salih N.S."/>
            <person name="Samson R.A."/>
            <person name="Sandor E."/>
            <person name="Sanguinetti M."/>
            <person name="Schuetze T."/>
            <person name="Sepcic K."/>
            <person name="Shelest E."/>
            <person name="Sherlock G."/>
            <person name="Sophianopoulou V."/>
            <person name="Squina F.M."/>
            <person name="Sun H."/>
            <person name="Susca A."/>
            <person name="Todd R.B."/>
            <person name="Tsang A."/>
            <person name="Unkles S.E."/>
            <person name="van de Wiele N."/>
            <person name="van Rossen-Uffink D."/>
            <person name="Oliveira J.V."/>
            <person name="Vesth T.C."/>
            <person name="Visser J."/>
            <person name="Yu J.-H."/>
            <person name="Zhou M."/>
            <person name="Andersen M.R."/>
            <person name="Archer D.B."/>
            <person name="Baker S.E."/>
            <person name="Benoit I."/>
            <person name="Brakhage A.A."/>
            <person name="Braus G.H."/>
            <person name="Fischer R."/>
            <person name="Frisvad J.C."/>
            <person name="Goldman G.H."/>
            <person name="Houbraken J."/>
            <person name="Oakley B."/>
            <person name="Pocsi I."/>
            <person name="Scazzocchio C."/>
            <person name="Seiboth B."/>
            <person name="vanKuyk P.A."/>
            <person name="Wortman J."/>
            <person name="Dyer P.S."/>
            <person name="Grigoriev I.V."/>
        </authorList>
    </citation>
    <scope>NUCLEOTIDE SEQUENCE [LARGE SCALE GENOMIC DNA]</scope>
    <source>
        <strain evidence="2">CBS 593.65</strain>
    </source>
</reference>
<evidence type="ECO:0000313" key="1">
    <source>
        <dbReference type="EMBL" id="OJJ61495.1"/>
    </source>
</evidence>
<name>A0A1L9TQ33_9EURO</name>
<organism evidence="1 2">
    <name type="scientific">Aspergillus sydowii CBS 593.65</name>
    <dbReference type="NCBI Taxonomy" id="1036612"/>
    <lineage>
        <taxon>Eukaryota</taxon>
        <taxon>Fungi</taxon>
        <taxon>Dikarya</taxon>
        <taxon>Ascomycota</taxon>
        <taxon>Pezizomycotina</taxon>
        <taxon>Eurotiomycetes</taxon>
        <taxon>Eurotiomycetidae</taxon>
        <taxon>Eurotiales</taxon>
        <taxon>Aspergillaceae</taxon>
        <taxon>Aspergillus</taxon>
        <taxon>Aspergillus subgen. Nidulantes</taxon>
    </lineage>
</organism>